<comment type="caution">
    <text evidence="2">The sequence shown here is derived from an EMBL/GenBank/DDBJ whole genome shotgun (WGS) entry which is preliminary data.</text>
</comment>
<reference evidence="2" key="1">
    <citation type="journal article" date="2022" name="bioRxiv">
        <title>Sequencing and chromosome-scale assembly of the giantPleurodeles waltlgenome.</title>
        <authorList>
            <person name="Brown T."/>
            <person name="Elewa A."/>
            <person name="Iarovenko S."/>
            <person name="Subramanian E."/>
            <person name="Araus A.J."/>
            <person name="Petzold A."/>
            <person name="Susuki M."/>
            <person name="Suzuki K.-i.T."/>
            <person name="Hayashi T."/>
            <person name="Toyoda A."/>
            <person name="Oliveira C."/>
            <person name="Osipova E."/>
            <person name="Leigh N.D."/>
            <person name="Simon A."/>
            <person name="Yun M.H."/>
        </authorList>
    </citation>
    <scope>NUCLEOTIDE SEQUENCE</scope>
    <source>
        <strain evidence="2">20211129_DDA</strain>
        <tissue evidence="2">Liver</tissue>
    </source>
</reference>
<accession>A0AAV7NGJ0</accession>
<keyword evidence="3" id="KW-1185">Reference proteome</keyword>
<evidence type="ECO:0000313" key="3">
    <source>
        <dbReference type="Proteomes" id="UP001066276"/>
    </source>
</evidence>
<proteinExistence type="predicted"/>
<dbReference type="AlphaFoldDB" id="A0AAV7NGJ0"/>
<dbReference type="EMBL" id="JANPWB010000012">
    <property type="protein sequence ID" value="KAJ1113809.1"/>
    <property type="molecule type" value="Genomic_DNA"/>
</dbReference>
<gene>
    <name evidence="2" type="ORF">NDU88_002050</name>
</gene>
<evidence type="ECO:0000256" key="1">
    <source>
        <dbReference type="SAM" id="MobiDB-lite"/>
    </source>
</evidence>
<evidence type="ECO:0000313" key="2">
    <source>
        <dbReference type="EMBL" id="KAJ1113809.1"/>
    </source>
</evidence>
<protein>
    <submittedName>
        <fullName evidence="2">Uncharacterized protein</fullName>
    </submittedName>
</protein>
<dbReference type="Proteomes" id="UP001066276">
    <property type="component" value="Chromosome 8"/>
</dbReference>
<sequence>MEGILGGWGRGPKGRSSGRRCEPRGRFSRCCDGCRDLALGQFVLASWRAEGLSGAAGDGAARCVDGSDGEKAQTGSEQYARLCWNNQASNAKAHKAIDG</sequence>
<feature type="region of interest" description="Disordered" evidence="1">
    <location>
        <begin position="1"/>
        <end position="24"/>
    </location>
</feature>
<feature type="compositionally biased region" description="Gly residues" evidence="1">
    <location>
        <begin position="1"/>
        <end position="11"/>
    </location>
</feature>
<organism evidence="2 3">
    <name type="scientific">Pleurodeles waltl</name>
    <name type="common">Iberian ribbed newt</name>
    <dbReference type="NCBI Taxonomy" id="8319"/>
    <lineage>
        <taxon>Eukaryota</taxon>
        <taxon>Metazoa</taxon>
        <taxon>Chordata</taxon>
        <taxon>Craniata</taxon>
        <taxon>Vertebrata</taxon>
        <taxon>Euteleostomi</taxon>
        <taxon>Amphibia</taxon>
        <taxon>Batrachia</taxon>
        <taxon>Caudata</taxon>
        <taxon>Salamandroidea</taxon>
        <taxon>Salamandridae</taxon>
        <taxon>Pleurodelinae</taxon>
        <taxon>Pleurodeles</taxon>
    </lineage>
</organism>
<name>A0AAV7NGJ0_PLEWA</name>